<dbReference type="Proteomes" id="UP001447842">
    <property type="component" value="Chromosome"/>
</dbReference>
<organism evidence="2 3">
    <name type="scientific">Sulfurimonas diazotrophicus</name>
    <dbReference type="NCBI Taxonomy" id="3131939"/>
    <lineage>
        <taxon>Bacteria</taxon>
        <taxon>Pseudomonadati</taxon>
        <taxon>Campylobacterota</taxon>
        <taxon>Epsilonproteobacteria</taxon>
        <taxon>Campylobacterales</taxon>
        <taxon>Sulfurimonadaceae</taxon>
        <taxon>Sulfurimonas</taxon>
    </lineage>
</organism>
<feature type="transmembrane region" description="Helical" evidence="1">
    <location>
        <begin position="335"/>
        <end position="354"/>
    </location>
</feature>
<sequence>MNNSNEQVFDTVLSNNPYNHTYYLGSGNQLSAAKNPQYGKKQYGISYLNTSSFITAQIGVSKNIPDDDLAFVIETKAYEELALDMAIEYTIDFIEVPTDGSAKERTFHVFIVDPLVIDETFAQTVSDLQYVDQIVPVPLLLKTLYSHEIVQGYGAHCYIYFQENDAFFTLYNEQEFVYTKSLKYSFRDMHERFCELLGEQIDLADFQTLLATEGLATQNPEYQKYLIKLFGELFLHINDVLNYAKRAYEIETIEEIYIGSQIGSIAGVDEYCQTYLGFEAKAFDFSYGFATDSYIDQIHQLMQLYVRTDKAARYDVNFSIYHRPPPFFQRHSGKLFAVTALSLVVAFAYPVTYWTMGYAESVRKALLEKQYRETHAIKVTREETINLKLAQKAEAQKLLDAEIELFEERKATLIKIHDVKVNYPMKAEIMAALTRELNRFDVSVADINYKQDDHEKTFSLRVMAKKDKQITDLVEFMTKHRTQRFHYNIEKIELDEETNYYRGDLKVVLK</sequence>
<keyword evidence="1" id="KW-0812">Transmembrane</keyword>
<evidence type="ECO:0000313" key="3">
    <source>
        <dbReference type="Proteomes" id="UP001447842"/>
    </source>
</evidence>
<evidence type="ECO:0000256" key="1">
    <source>
        <dbReference type="SAM" id="Phobius"/>
    </source>
</evidence>
<proteinExistence type="predicted"/>
<name>A0ABZ3HBT9_9BACT</name>
<protein>
    <submittedName>
        <fullName evidence="2">Uncharacterized protein</fullName>
    </submittedName>
</protein>
<reference evidence="2 3" key="1">
    <citation type="submission" date="2024-03" db="EMBL/GenBank/DDBJ databases">
        <title>Sulfurimonas sp. HSL3-1.</title>
        <authorList>
            <person name="Wang S."/>
        </authorList>
    </citation>
    <scope>NUCLEOTIDE SEQUENCE [LARGE SCALE GENOMIC DNA]</scope>
    <source>
        <strain evidence="2 3">HSL3-1</strain>
    </source>
</reference>
<evidence type="ECO:0000313" key="2">
    <source>
        <dbReference type="EMBL" id="XAU15744.1"/>
    </source>
</evidence>
<keyword evidence="1" id="KW-1133">Transmembrane helix</keyword>
<dbReference type="RefSeq" id="WP_345970870.1">
    <property type="nucleotide sequence ID" value="NZ_CP147920.1"/>
</dbReference>
<keyword evidence="1" id="KW-0472">Membrane</keyword>
<gene>
    <name evidence="2" type="ORF">WCY31_03350</name>
</gene>
<dbReference type="EMBL" id="CP147920">
    <property type="protein sequence ID" value="XAU15744.1"/>
    <property type="molecule type" value="Genomic_DNA"/>
</dbReference>
<keyword evidence="3" id="KW-1185">Reference proteome</keyword>
<accession>A0ABZ3HBT9</accession>